<evidence type="ECO:0000313" key="2">
    <source>
        <dbReference type="EMBL" id="EWG52221.1"/>
    </source>
</evidence>
<feature type="transmembrane region" description="Helical" evidence="1">
    <location>
        <begin position="143"/>
        <end position="164"/>
    </location>
</feature>
<dbReference type="GeneID" id="30068557"/>
<gene>
    <name evidence="2" type="ORF">FVEG_11015</name>
</gene>
<dbReference type="EMBL" id="DS022257">
    <property type="protein sequence ID" value="EWG52221.1"/>
    <property type="molecule type" value="Genomic_DNA"/>
</dbReference>
<keyword evidence="1" id="KW-1133">Transmembrane helix</keyword>
<protein>
    <submittedName>
        <fullName evidence="2">Uncharacterized protein</fullName>
    </submittedName>
</protein>
<dbReference type="PANTHER" id="PTHR37577">
    <property type="entry name" value="INTEGRAL MEMBRANE PROTEIN"/>
    <property type="match status" value="1"/>
</dbReference>
<keyword evidence="1" id="KW-0812">Transmembrane</keyword>
<name>W7MMA6_GIBM7</name>
<dbReference type="OrthoDB" id="5427664at2759"/>
<dbReference type="AlphaFoldDB" id="W7MMA6"/>
<dbReference type="EMBL" id="CM000586">
    <property type="protein sequence ID" value="EWG52221.1"/>
    <property type="molecule type" value="Genomic_DNA"/>
</dbReference>
<dbReference type="KEGG" id="fvr:FVEG_11015"/>
<sequence length="470" mass="52651">MSLNSSWEKCATEFDPDPDIAGIGVVTAFITASCLAIISISLYLAIASSGVNVIEVGGARPPPRLGFVESVNPIDDWVRRNVSDPFVRLLVRSRWIRAHIYQLQRGLYSFVITLADTQIITGMAILCTVIIELHRKEISVYHFMTATNLAWLTSGVHILTLYAIRVETHGGLGSKAVHYQLNDRALYKKDQLTSSLGADMTCRIFAMLVLAALLLYCTWINGAGEWDNYDERLASCAIGMKKAGSPLSWMIASYVLLIQGYTIQCLSLWPTVSIWWTNKIKVLGSDDRVLGAPKNGQKRRWWRLIVMPLYYAFNSEALGVLLFDGVLWFGLGVWWIQAERIYVLGAWEGMESESDIEGVSQLLCLLILVVPFLQAMRTYHGESPLSPQGNRFGTLADGCIVLQTIPEHTLKSLACSEGKVRMIADKHRRRYWLEETASTAMASKLPYAWDLSLVQHIQYRPRLAVTLSKA</sequence>
<reference evidence="2 3" key="1">
    <citation type="journal article" date="2010" name="Nature">
        <title>Comparative genomics reveals mobile pathogenicity chromosomes in Fusarium.</title>
        <authorList>
            <person name="Ma L.J."/>
            <person name="van der Does H.C."/>
            <person name="Borkovich K.A."/>
            <person name="Coleman J.J."/>
            <person name="Daboussi M.J."/>
            <person name="Di Pietro A."/>
            <person name="Dufresne M."/>
            <person name="Freitag M."/>
            <person name="Grabherr M."/>
            <person name="Henrissat B."/>
            <person name="Houterman P.M."/>
            <person name="Kang S."/>
            <person name="Shim W.B."/>
            <person name="Woloshuk C."/>
            <person name="Xie X."/>
            <person name="Xu J.R."/>
            <person name="Antoniw J."/>
            <person name="Baker S.E."/>
            <person name="Bluhm B.H."/>
            <person name="Breakspear A."/>
            <person name="Brown D.W."/>
            <person name="Butchko R.A."/>
            <person name="Chapman S."/>
            <person name="Coulson R."/>
            <person name="Coutinho P.M."/>
            <person name="Danchin E.G."/>
            <person name="Diener A."/>
            <person name="Gale L.R."/>
            <person name="Gardiner D.M."/>
            <person name="Goff S."/>
            <person name="Hammond-Kosack K.E."/>
            <person name="Hilburn K."/>
            <person name="Hua-Van A."/>
            <person name="Jonkers W."/>
            <person name="Kazan K."/>
            <person name="Kodira C.D."/>
            <person name="Koehrsen M."/>
            <person name="Kumar L."/>
            <person name="Lee Y.H."/>
            <person name="Li L."/>
            <person name="Manners J.M."/>
            <person name="Miranda-Saavedra D."/>
            <person name="Mukherjee M."/>
            <person name="Park G."/>
            <person name="Park J."/>
            <person name="Park S.Y."/>
            <person name="Proctor R.H."/>
            <person name="Regev A."/>
            <person name="Ruiz-Roldan M.C."/>
            <person name="Sain D."/>
            <person name="Sakthikumar S."/>
            <person name="Sykes S."/>
            <person name="Schwartz D.C."/>
            <person name="Turgeon B.G."/>
            <person name="Wapinski I."/>
            <person name="Yoder O."/>
            <person name="Young S."/>
            <person name="Zeng Q."/>
            <person name="Zhou S."/>
            <person name="Galagan J."/>
            <person name="Cuomo C.A."/>
            <person name="Kistler H.C."/>
            <person name="Rep M."/>
        </authorList>
    </citation>
    <scope>NUCLEOTIDE SEQUENCE [LARGE SCALE GENOMIC DNA]</scope>
    <source>
        <strain evidence="3">M3125 / FGSC 7600</strain>
    </source>
</reference>
<evidence type="ECO:0000256" key="1">
    <source>
        <dbReference type="SAM" id="Phobius"/>
    </source>
</evidence>
<proteinExistence type="predicted"/>
<feature type="transmembrane region" description="Helical" evidence="1">
    <location>
        <begin position="249"/>
        <end position="269"/>
    </location>
</feature>
<dbReference type="RefSeq" id="XP_018758412.1">
    <property type="nucleotide sequence ID" value="XM_018900178.1"/>
</dbReference>
<organism evidence="2 3">
    <name type="scientific">Gibberella moniliformis (strain M3125 / FGSC 7600)</name>
    <name type="common">Maize ear and stalk rot fungus</name>
    <name type="synonym">Fusarium verticillioides</name>
    <dbReference type="NCBI Taxonomy" id="334819"/>
    <lineage>
        <taxon>Eukaryota</taxon>
        <taxon>Fungi</taxon>
        <taxon>Dikarya</taxon>
        <taxon>Ascomycota</taxon>
        <taxon>Pezizomycotina</taxon>
        <taxon>Sordariomycetes</taxon>
        <taxon>Hypocreomycetidae</taxon>
        <taxon>Hypocreales</taxon>
        <taxon>Nectriaceae</taxon>
        <taxon>Fusarium</taxon>
        <taxon>Fusarium fujikuroi species complex</taxon>
    </lineage>
</organism>
<feature type="transmembrane region" description="Helical" evidence="1">
    <location>
        <begin position="309"/>
        <end position="336"/>
    </location>
</feature>
<feature type="transmembrane region" description="Helical" evidence="1">
    <location>
        <begin position="20"/>
        <end position="46"/>
    </location>
</feature>
<feature type="transmembrane region" description="Helical" evidence="1">
    <location>
        <begin position="356"/>
        <end position="373"/>
    </location>
</feature>
<keyword evidence="1" id="KW-0472">Membrane</keyword>
<feature type="transmembrane region" description="Helical" evidence="1">
    <location>
        <begin position="107"/>
        <end position="131"/>
    </location>
</feature>
<keyword evidence="3" id="KW-1185">Reference proteome</keyword>
<dbReference type="PANTHER" id="PTHR37577:SF1">
    <property type="entry name" value="INTEGRAL MEMBRANE PROTEIN"/>
    <property type="match status" value="1"/>
</dbReference>
<dbReference type="Proteomes" id="UP000009096">
    <property type="component" value="Chromosome 9"/>
</dbReference>
<evidence type="ECO:0000313" key="3">
    <source>
        <dbReference type="Proteomes" id="UP000009096"/>
    </source>
</evidence>
<feature type="transmembrane region" description="Helical" evidence="1">
    <location>
        <begin position="204"/>
        <end position="222"/>
    </location>
</feature>
<dbReference type="VEuPathDB" id="FungiDB:FVEG_11015"/>
<dbReference type="InterPro" id="IPR053018">
    <property type="entry name" value="Elsinochrome_Biosynth-Asso"/>
</dbReference>
<accession>W7MMA6</accession>